<sequence>MTYIFNQAVINAKLFIIIVCLFLMACASDSPTENMLEKYRSRLSNSLDLSLEPIPLPAVIEFPIRRQLEFELTSQSIDLLEFLELTPCRLQRLVGERNSSLGRFMSHTQQWIYEAEFIRQAQECIEVLSENFDNNDLKVTLKKVLADKLNQRTFVIWNAVWASREFQNSLSSTSNTLAPNTDKPTELIESFHRLNVTVSDWYNNGNPPGQQLELLYQVIGAEKTVGELLASVQMLRIYLENINVAYEQRLSGRPLCFNGQKNRKADILQNVFLKFYIGEVQPYIALIHQSAAPIVKSMAEINSVVNLTVEFSPHLAFNEYWQMAWSEQHPSQWQQFNLAVEKHTLLWQKQLAQCGLLPSE</sequence>
<proteinExistence type="predicted"/>
<dbReference type="EMBL" id="BAABWN010000008">
    <property type="protein sequence ID" value="GAA6168800.1"/>
    <property type="molecule type" value="Genomic_DNA"/>
</dbReference>
<protein>
    <submittedName>
        <fullName evidence="1">DUF3080 domain-containing protein</fullName>
    </submittedName>
</protein>
<evidence type="ECO:0000313" key="2">
    <source>
        <dbReference type="Proteomes" id="UP001465153"/>
    </source>
</evidence>
<comment type="caution">
    <text evidence="1">The sequence shown here is derived from an EMBL/GenBank/DDBJ whole genome shotgun (WGS) entry which is preliminary data.</text>
</comment>
<dbReference type="InterPro" id="IPR021431">
    <property type="entry name" value="DUF3080"/>
</dbReference>
<name>A0ABQ0AAX1_9GAMM</name>
<gene>
    <name evidence="1" type="ORF">NBRC116591_26110</name>
</gene>
<accession>A0ABQ0AAX1</accession>
<organism evidence="1 2">
    <name type="scientific">Sessilibacter corallicola</name>
    <dbReference type="NCBI Taxonomy" id="2904075"/>
    <lineage>
        <taxon>Bacteria</taxon>
        <taxon>Pseudomonadati</taxon>
        <taxon>Pseudomonadota</taxon>
        <taxon>Gammaproteobacteria</taxon>
        <taxon>Cellvibrionales</taxon>
        <taxon>Cellvibrionaceae</taxon>
        <taxon>Sessilibacter</taxon>
    </lineage>
</organism>
<dbReference type="RefSeq" id="WP_353303520.1">
    <property type="nucleotide sequence ID" value="NZ_BAABWN010000008.1"/>
</dbReference>
<dbReference type="Pfam" id="PF11279">
    <property type="entry name" value="DUF3080"/>
    <property type="match status" value="1"/>
</dbReference>
<keyword evidence="2" id="KW-1185">Reference proteome</keyword>
<evidence type="ECO:0000313" key="1">
    <source>
        <dbReference type="EMBL" id="GAA6168800.1"/>
    </source>
</evidence>
<reference evidence="1 2" key="1">
    <citation type="submission" date="2024-04" db="EMBL/GenBank/DDBJ databases">
        <title>Draft genome sequence of Sessilibacter corallicola NBRC 116591.</title>
        <authorList>
            <person name="Miyakawa T."/>
            <person name="Kusuya Y."/>
            <person name="Miura T."/>
        </authorList>
    </citation>
    <scope>NUCLEOTIDE SEQUENCE [LARGE SCALE GENOMIC DNA]</scope>
    <source>
        <strain evidence="1 2">KU-00831-HH</strain>
    </source>
</reference>
<dbReference type="Proteomes" id="UP001465153">
    <property type="component" value="Unassembled WGS sequence"/>
</dbReference>